<feature type="compositionally biased region" description="Basic residues" evidence="1">
    <location>
        <begin position="32"/>
        <end position="44"/>
    </location>
</feature>
<feature type="compositionally biased region" description="Basic and acidic residues" evidence="1">
    <location>
        <begin position="1"/>
        <end position="12"/>
    </location>
</feature>
<sequence length="494" mass="57186">MASTRSERSERSKTKKKRSRRSDSERSERSSRSRSRRRQHRPSRSGRSGSESHRSSKKSSKSHKSKRSSRRSRRSRRSERSRGRNTIKLIYKKGHRYVKITDFVAVSQLIKQHQVTGRVPRSIDLTDYFDTTITILADYIEKGEIKAKISFYALAELLKLTKTFVMEDLQRRLEEILILTADTSTDHLIQAVLVAGTSNITKETENALHYLAAWSFVKMAKLPDFQRIPYHQFVMLLASCELHVAHEVVAADAALLWLVGQPHPAVYVPGVFSVIRSAYLSKVDRQLIVERIATLQMPESVARFAKNSMESKHSSRICLEGTHINRHLVRCGIPDPEKRPKETQLVLSRPREGIKWSEKNLEEQKKSRRSKRLRRSKKSRSRKSRRSSQSKRSSRKSRSQRSSRSKRSPKSERSGSKSRRSKRSSKSSKRRHRSSSERRRSRRESRSKSKRSQKSERSNGNGEGRKKRAKEGEESGSERGEKRRGKKTRTSKIL</sequence>
<dbReference type="EMBL" id="CATQJL010000112">
    <property type="protein sequence ID" value="CAJ0594854.1"/>
    <property type="molecule type" value="Genomic_DNA"/>
</dbReference>
<dbReference type="Pfam" id="PF07707">
    <property type="entry name" value="BACK"/>
    <property type="match status" value="1"/>
</dbReference>
<feature type="compositionally biased region" description="Basic and acidic residues" evidence="1">
    <location>
        <begin position="470"/>
        <end position="481"/>
    </location>
</feature>
<dbReference type="PANTHER" id="PTHR21597:SF0">
    <property type="entry name" value="THO COMPLEX SUBUNIT 2"/>
    <property type="match status" value="1"/>
</dbReference>
<dbReference type="AlphaFoldDB" id="A0AA36GMQ1"/>
<dbReference type="InterPro" id="IPR011705">
    <property type="entry name" value="BACK"/>
</dbReference>
<dbReference type="GO" id="GO:0006397">
    <property type="term" value="P:mRNA processing"/>
    <property type="evidence" value="ECO:0007669"/>
    <property type="project" value="InterPro"/>
</dbReference>
<proteinExistence type="predicted"/>
<name>A0AA36GMQ1_CYLNA</name>
<dbReference type="GO" id="GO:0000445">
    <property type="term" value="C:THO complex part of transcription export complex"/>
    <property type="evidence" value="ECO:0007669"/>
    <property type="project" value="TreeGrafter"/>
</dbReference>
<feature type="compositionally biased region" description="Basic residues" evidence="1">
    <location>
        <begin position="366"/>
        <end position="408"/>
    </location>
</feature>
<dbReference type="GO" id="GO:0003729">
    <property type="term" value="F:mRNA binding"/>
    <property type="evidence" value="ECO:0007669"/>
    <property type="project" value="TreeGrafter"/>
</dbReference>
<keyword evidence="4" id="KW-1185">Reference proteome</keyword>
<dbReference type="Proteomes" id="UP001176961">
    <property type="component" value="Unassembled WGS sequence"/>
</dbReference>
<feature type="compositionally biased region" description="Basic and acidic residues" evidence="1">
    <location>
        <begin position="21"/>
        <end position="31"/>
    </location>
</feature>
<evidence type="ECO:0000313" key="3">
    <source>
        <dbReference type="EMBL" id="CAJ0594854.1"/>
    </source>
</evidence>
<evidence type="ECO:0000256" key="1">
    <source>
        <dbReference type="SAM" id="MobiDB-lite"/>
    </source>
</evidence>
<feature type="region of interest" description="Disordered" evidence="1">
    <location>
        <begin position="331"/>
        <end position="494"/>
    </location>
</feature>
<feature type="compositionally biased region" description="Basic residues" evidence="1">
    <location>
        <begin position="482"/>
        <end position="494"/>
    </location>
</feature>
<dbReference type="PANTHER" id="PTHR21597">
    <property type="entry name" value="THO2 PROTEIN"/>
    <property type="match status" value="1"/>
</dbReference>
<reference evidence="3" key="1">
    <citation type="submission" date="2023-07" db="EMBL/GenBank/DDBJ databases">
        <authorList>
            <consortium name="CYATHOMIX"/>
        </authorList>
    </citation>
    <scope>NUCLEOTIDE SEQUENCE</scope>
    <source>
        <strain evidence="3">N/A</strain>
    </source>
</reference>
<feature type="domain" description="BACK" evidence="2">
    <location>
        <begin position="195"/>
        <end position="282"/>
    </location>
</feature>
<organism evidence="3 4">
    <name type="scientific">Cylicocyclus nassatus</name>
    <name type="common">Nematode worm</name>
    <dbReference type="NCBI Taxonomy" id="53992"/>
    <lineage>
        <taxon>Eukaryota</taxon>
        <taxon>Metazoa</taxon>
        <taxon>Ecdysozoa</taxon>
        <taxon>Nematoda</taxon>
        <taxon>Chromadorea</taxon>
        <taxon>Rhabditida</taxon>
        <taxon>Rhabditina</taxon>
        <taxon>Rhabditomorpha</taxon>
        <taxon>Strongyloidea</taxon>
        <taxon>Strongylidae</taxon>
        <taxon>Cylicocyclus</taxon>
    </lineage>
</organism>
<feature type="compositionally biased region" description="Basic residues" evidence="1">
    <location>
        <begin position="416"/>
        <end position="452"/>
    </location>
</feature>
<gene>
    <name evidence="3" type="ORF">CYNAS_LOCUS6837</name>
</gene>
<evidence type="ECO:0000313" key="4">
    <source>
        <dbReference type="Proteomes" id="UP001176961"/>
    </source>
</evidence>
<protein>
    <recommendedName>
        <fullName evidence="2">BACK domain-containing protein</fullName>
    </recommendedName>
</protein>
<feature type="region of interest" description="Disordered" evidence="1">
    <location>
        <begin position="1"/>
        <end position="88"/>
    </location>
</feature>
<dbReference type="GO" id="GO:0006406">
    <property type="term" value="P:mRNA export from nucleus"/>
    <property type="evidence" value="ECO:0007669"/>
    <property type="project" value="InterPro"/>
</dbReference>
<feature type="compositionally biased region" description="Basic residues" evidence="1">
    <location>
        <begin position="55"/>
        <end position="88"/>
    </location>
</feature>
<comment type="caution">
    <text evidence="3">The sequence shown here is derived from an EMBL/GenBank/DDBJ whole genome shotgun (WGS) entry which is preliminary data.</text>
</comment>
<dbReference type="InterPro" id="IPR040007">
    <property type="entry name" value="Tho2"/>
</dbReference>
<evidence type="ECO:0000259" key="2">
    <source>
        <dbReference type="Pfam" id="PF07707"/>
    </source>
</evidence>
<accession>A0AA36GMQ1</accession>
<feature type="compositionally biased region" description="Basic and acidic residues" evidence="1">
    <location>
        <begin position="349"/>
        <end position="365"/>
    </location>
</feature>